<dbReference type="CTD" id="57655"/>
<keyword evidence="2 6" id="KW-0812">Transmembrane</keyword>
<feature type="compositionally biased region" description="Polar residues" evidence="5">
    <location>
        <begin position="379"/>
        <end position="402"/>
    </location>
</feature>
<dbReference type="GO" id="GO:0032366">
    <property type="term" value="P:intracellular sterol transport"/>
    <property type="evidence" value="ECO:0000318"/>
    <property type="project" value="GO_Central"/>
</dbReference>
<reference evidence="8" key="2">
    <citation type="submission" date="2021-03" db="UniProtKB">
        <authorList>
            <consortium name="Ensembl"/>
        </authorList>
    </citation>
    <scope>IDENTIFICATION</scope>
</reference>
<dbReference type="AlphaFoldDB" id="A0A803JG50"/>
<keyword evidence="3 6" id="KW-1133">Transmembrane helix</keyword>
<dbReference type="GeneID" id="100492510"/>
<dbReference type="InterPro" id="IPR004182">
    <property type="entry name" value="GRAM"/>
</dbReference>
<dbReference type="AGR" id="Xenbase:XB-GENE-994631"/>
<comment type="subcellular location">
    <subcellularLocation>
        <location evidence="1">Membrane</location>
        <topology evidence="1">Single-pass membrane protein</topology>
    </subcellularLocation>
</comment>
<feature type="region of interest" description="Disordered" evidence="5">
    <location>
        <begin position="363"/>
        <end position="402"/>
    </location>
</feature>
<feature type="region of interest" description="Disordered" evidence="5">
    <location>
        <begin position="461"/>
        <end position="496"/>
    </location>
</feature>
<dbReference type="Xenbase" id="XB-GENE-994631">
    <property type="gene designation" value="gramd1a"/>
</dbReference>
<dbReference type="Bgee" id="ENSXETG00000032039">
    <property type="expression patterns" value="Expressed in brain and 10 other cell types or tissues"/>
</dbReference>
<dbReference type="GO" id="GO:0005886">
    <property type="term" value="C:plasma membrane"/>
    <property type="evidence" value="ECO:0000318"/>
    <property type="project" value="GO_Central"/>
</dbReference>
<dbReference type="Pfam" id="PF02893">
    <property type="entry name" value="GRAM"/>
    <property type="match status" value="1"/>
</dbReference>
<feature type="domain" description="VASt" evidence="7">
    <location>
        <begin position="497"/>
        <end position="666"/>
    </location>
</feature>
<dbReference type="Pfam" id="PF16016">
    <property type="entry name" value="VASt"/>
    <property type="match status" value="1"/>
</dbReference>
<dbReference type="PANTHER" id="PTHR23319">
    <property type="entry name" value="GRAM DOMAIN CONTAINING 1B, ISOFORM E"/>
    <property type="match status" value="1"/>
</dbReference>
<gene>
    <name evidence="8 10 11" type="primary">gramd1a</name>
</gene>
<dbReference type="Gene3D" id="2.30.29.30">
    <property type="entry name" value="Pleckstrin-homology domain (PH domain)/Phosphotyrosine-binding domain (PTB)"/>
    <property type="match status" value="1"/>
</dbReference>
<dbReference type="GO" id="GO:0005789">
    <property type="term" value="C:endoplasmic reticulum membrane"/>
    <property type="evidence" value="ECO:0000318"/>
    <property type="project" value="GO_Central"/>
</dbReference>
<dbReference type="PANTHER" id="PTHR23319:SF8">
    <property type="entry name" value="PROTEIN ASTER-A"/>
    <property type="match status" value="1"/>
</dbReference>
<evidence type="ECO:0000256" key="2">
    <source>
        <dbReference type="ARBA" id="ARBA00022692"/>
    </source>
</evidence>
<dbReference type="InterPro" id="IPR031968">
    <property type="entry name" value="VASt"/>
</dbReference>
<evidence type="ECO:0000313" key="9">
    <source>
        <dbReference type="Proteomes" id="UP000008143"/>
    </source>
</evidence>
<dbReference type="GO" id="GO:0120020">
    <property type="term" value="F:cholesterol transfer activity"/>
    <property type="evidence" value="ECO:0000318"/>
    <property type="project" value="GO_Central"/>
</dbReference>
<feature type="transmembrane region" description="Helical" evidence="6">
    <location>
        <begin position="735"/>
        <end position="755"/>
    </location>
</feature>
<dbReference type="GO" id="GO:0015485">
    <property type="term" value="F:cholesterol binding"/>
    <property type="evidence" value="ECO:0000318"/>
    <property type="project" value="GO_Central"/>
</dbReference>
<feature type="region of interest" description="Disordered" evidence="5">
    <location>
        <begin position="16"/>
        <end position="192"/>
    </location>
</feature>
<feature type="compositionally biased region" description="Basic residues" evidence="5">
    <location>
        <begin position="36"/>
        <end position="47"/>
    </location>
</feature>
<reference evidence="10" key="3">
    <citation type="submission" date="2025-04" db="UniProtKB">
        <authorList>
            <consortium name="RefSeq"/>
        </authorList>
    </citation>
    <scope>IDENTIFICATION</scope>
    <source>
        <strain evidence="10">Nigerian</strain>
        <tissue evidence="10">Liver and blood</tissue>
    </source>
</reference>
<dbReference type="Proteomes" id="UP000008143">
    <property type="component" value="Chromosome 7"/>
</dbReference>
<evidence type="ECO:0000259" key="7">
    <source>
        <dbReference type="PROSITE" id="PS51778"/>
    </source>
</evidence>
<feature type="compositionally biased region" description="Low complexity" evidence="5">
    <location>
        <begin position="419"/>
        <end position="431"/>
    </location>
</feature>
<proteinExistence type="predicted"/>
<dbReference type="SMART" id="SM00568">
    <property type="entry name" value="GRAM"/>
    <property type="match status" value="1"/>
</dbReference>
<reference evidence="8" key="1">
    <citation type="journal article" date="2010" name="Science">
        <title>The genome of the Western clawed frog Xenopus tropicalis.</title>
        <authorList>
            <person name="Hellsten U."/>
            <person name="Harland R.M."/>
            <person name="Gilchrist M.J."/>
            <person name="Hendrix D."/>
            <person name="Jurka J."/>
            <person name="Kapitonov V."/>
            <person name="Ovcharenko I."/>
            <person name="Putnam N.H."/>
            <person name="Shu S."/>
            <person name="Taher L."/>
            <person name="Blitz I.L."/>
            <person name="Blumberg B."/>
            <person name="Dichmann D.S."/>
            <person name="Dubchak I."/>
            <person name="Amaya E."/>
            <person name="Detter J.C."/>
            <person name="Fletcher R."/>
            <person name="Gerhard D.S."/>
            <person name="Goodstein D."/>
            <person name="Graves T."/>
            <person name="Grigoriev I.V."/>
            <person name="Grimwood J."/>
            <person name="Kawashima T."/>
            <person name="Lindquist E."/>
            <person name="Lucas S.M."/>
            <person name="Mead P.E."/>
            <person name="Mitros T."/>
            <person name="Ogino H."/>
            <person name="Ohta Y."/>
            <person name="Poliakov A.V."/>
            <person name="Pollet N."/>
            <person name="Robert J."/>
            <person name="Salamov A."/>
            <person name="Sater A.K."/>
            <person name="Schmutz J."/>
            <person name="Terry A."/>
            <person name="Vize P.D."/>
            <person name="Warren W.C."/>
            <person name="Wells D."/>
            <person name="Wills A."/>
            <person name="Wilson R.K."/>
            <person name="Zimmerman L.B."/>
            <person name="Zorn A.M."/>
            <person name="Grainger R."/>
            <person name="Grammer T."/>
            <person name="Khokha M.K."/>
            <person name="Richardson P.M."/>
            <person name="Rokhsar D.S."/>
        </authorList>
    </citation>
    <scope>NUCLEOTIDE SEQUENCE [LARGE SCALE GENOMIC DNA]</scope>
    <source>
        <strain evidence="8">Nigerian</strain>
    </source>
</reference>
<dbReference type="GeneTree" id="ENSGT00940000161007"/>
<name>A0A803JG50_XENTR</name>
<keyword evidence="4 6" id="KW-0472">Membrane</keyword>
<evidence type="ECO:0000256" key="1">
    <source>
        <dbReference type="ARBA" id="ARBA00004167"/>
    </source>
</evidence>
<feature type="compositionally biased region" description="Polar residues" evidence="5">
    <location>
        <begin position="432"/>
        <end position="441"/>
    </location>
</feature>
<sequence>MRGTRPNSFAVAMETLKQLPSLKPPESWSCSSTPSARRRRLKSKKGQRTPESGGRSDAEGSAVRGRSLKPPAIEVTPSSEDEAWSNCSTPSASPQRRRGLFRKWLKRREAKSCTGSITPRSTPSNSPAVRRRLVSSEVDNMVERGSEGSAEQSPNTLTPTLPQSAAVPGTQGNAQQPTQSNSQPGTPLTAQLSGRGFIRNSKKMQSWYSMLSPTYKQRNEDFRKIFKKLPDSERLIVDYSCALQKDILLQGRLYLSENWICFYSNIFRWETTIMIQLKDIQCIKKEKTAKLIPNAIQVCTETEKHFFTSFGARDRSFLLIFRLWQNALLDKTLSPRELWHIVHQCYGTELGLTSEDEDYVSPRDLLNGLGGSEDFPESTDLSDTSSRGDTKLSASPQLPATDSFTSLASADSMIPPAEDAAAQSDAQSDSQLEGSSSQTVTPLSEMAGSALLDSLPALDLLPSEELPTDPSNNSTPSSTQDEEASTAPKDTPSSDLTGRLHINAVYHISAEHLQHALTTDTQFMNDFMEQRKFTDITVNPWMRDGNGKQSRILNYTIPINNPLGPKSAPAIETQILHSVKGSVCVLDTQVITQGIPYQDYFYTSHRYCISSVGKNKARLRVSSEICYRKQPWSLVRAIIEKNSWNGMEEHFSLLADAVAKLDQSCAEEMGGREKPALRRRKRTLSWKSHHNDTNNTASPQIESERVSRNSRVSGSISSQLSQLSNRDTSSNIPNALFVISIVLLVLVVLNMMLFYRLWSLEHTARTFQTWQNYAVSQGRFPQSSADWAEILELQKRFHNAEVQKWKQTLRASVQLLDEMRMSLQRLQQGVLMADSDTEPHEEDALS</sequence>
<feature type="compositionally biased region" description="Low complexity" evidence="5">
    <location>
        <begin position="461"/>
        <end position="479"/>
    </location>
</feature>
<evidence type="ECO:0000256" key="3">
    <source>
        <dbReference type="ARBA" id="ARBA00022989"/>
    </source>
</evidence>
<dbReference type="KEGG" id="xtr:100492510"/>
<evidence type="ECO:0000256" key="4">
    <source>
        <dbReference type="ARBA" id="ARBA00023136"/>
    </source>
</evidence>
<dbReference type="Ensembl" id="ENSXETT00000106035">
    <property type="protein sequence ID" value="ENSXETP00000106877"/>
    <property type="gene ID" value="ENSXETG00000032039"/>
</dbReference>
<feature type="compositionally biased region" description="Polar residues" evidence="5">
    <location>
        <begin position="170"/>
        <end position="192"/>
    </location>
</feature>
<feature type="region of interest" description="Disordered" evidence="5">
    <location>
        <begin position="417"/>
        <end position="441"/>
    </location>
</feature>
<dbReference type="PROSITE" id="PS51778">
    <property type="entry name" value="VAST"/>
    <property type="match status" value="1"/>
</dbReference>
<evidence type="ECO:0000313" key="11">
    <source>
        <dbReference type="Xenbase" id="XB-GENE-994631"/>
    </source>
</evidence>
<dbReference type="InterPro" id="IPR011993">
    <property type="entry name" value="PH-like_dom_sf"/>
</dbReference>
<feature type="compositionally biased region" description="Basic residues" evidence="5">
    <location>
        <begin position="95"/>
        <end position="109"/>
    </location>
</feature>
<evidence type="ECO:0000256" key="5">
    <source>
        <dbReference type="SAM" id="MobiDB-lite"/>
    </source>
</evidence>
<feature type="compositionally biased region" description="Basic residues" evidence="5">
    <location>
        <begin position="677"/>
        <end position="688"/>
    </location>
</feature>
<feature type="compositionally biased region" description="Polar residues" evidence="5">
    <location>
        <begin position="85"/>
        <end position="94"/>
    </location>
</feature>
<organism evidence="8">
    <name type="scientific">Xenopus tropicalis</name>
    <name type="common">Western clawed frog</name>
    <name type="synonym">Silurana tropicalis</name>
    <dbReference type="NCBI Taxonomy" id="8364"/>
    <lineage>
        <taxon>Eukaryota</taxon>
        <taxon>Metazoa</taxon>
        <taxon>Chordata</taxon>
        <taxon>Craniata</taxon>
        <taxon>Vertebrata</taxon>
        <taxon>Euteleostomi</taxon>
        <taxon>Amphibia</taxon>
        <taxon>Batrachia</taxon>
        <taxon>Anura</taxon>
        <taxon>Pipoidea</taxon>
        <taxon>Pipidae</taxon>
        <taxon>Xenopodinae</taxon>
        <taxon>Xenopus</taxon>
        <taxon>Silurana</taxon>
    </lineage>
</organism>
<accession>A0A803JG50</accession>
<keyword evidence="9" id="KW-1185">Reference proteome</keyword>
<dbReference type="InterPro" id="IPR051482">
    <property type="entry name" value="Cholesterol_transport"/>
</dbReference>
<dbReference type="OMA" id="LIVYSCA"/>
<evidence type="ECO:0000313" key="10">
    <source>
        <dbReference type="RefSeq" id="XP_031761291.1"/>
    </source>
</evidence>
<evidence type="ECO:0000313" key="8">
    <source>
        <dbReference type="Ensembl" id="ENSXETP00000106877"/>
    </source>
</evidence>
<feature type="compositionally biased region" description="Polar residues" evidence="5">
    <location>
        <begin position="113"/>
        <end position="127"/>
    </location>
</feature>
<feature type="compositionally biased region" description="Polar residues" evidence="5">
    <location>
        <begin position="149"/>
        <end position="163"/>
    </location>
</feature>
<dbReference type="GO" id="GO:0140268">
    <property type="term" value="C:endoplasmic reticulum-plasma membrane contact site"/>
    <property type="evidence" value="ECO:0000318"/>
    <property type="project" value="GO_Central"/>
</dbReference>
<evidence type="ECO:0000256" key="6">
    <source>
        <dbReference type="SAM" id="Phobius"/>
    </source>
</evidence>
<dbReference type="CDD" id="cd13220">
    <property type="entry name" value="PH-GRAM_GRAMDC"/>
    <property type="match status" value="1"/>
</dbReference>
<dbReference type="FunFam" id="2.30.29.30:FF:000008">
    <property type="entry name" value="GRAM domain containing 1B"/>
    <property type="match status" value="1"/>
</dbReference>
<dbReference type="Ensembl" id="ENSXETT00000123103">
    <property type="protein sequence ID" value="ENSXETP00000108075"/>
    <property type="gene ID" value="ENSXETG00000032039"/>
</dbReference>
<dbReference type="OrthoDB" id="2162691at2759"/>
<protein>
    <submittedName>
        <fullName evidence="8">GRAM domain containing 1A</fullName>
    </submittedName>
    <submittedName>
        <fullName evidence="10">Protein Aster-A isoform X1</fullName>
    </submittedName>
</protein>
<feature type="region of interest" description="Disordered" evidence="5">
    <location>
        <begin position="669"/>
        <end position="710"/>
    </location>
</feature>
<dbReference type="RefSeq" id="XP_031761291.1">
    <property type="nucleotide sequence ID" value="XM_031905431.1"/>
</dbReference>